<dbReference type="EMBL" id="MPVP01000744">
    <property type="protein sequence ID" value="OMC90569.1"/>
    <property type="molecule type" value="Genomic_DNA"/>
</dbReference>
<accession>A0ABX3GCG7</accession>
<dbReference type="Proteomes" id="UP000187158">
    <property type="component" value="Unassembled WGS sequence"/>
</dbReference>
<protein>
    <recommendedName>
        <fullName evidence="3">Oxidoreductase</fullName>
    </recommendedName>
</protein>
<sequence>PKNIADGEELWEPLSSYQPLYDHPTWKKWGEYAAGTKHGGGDFMVLEEFITAIQEDRTPSVDVYDAVTWSSVFTLSMESVEMGGKVIAFPDFRSKVKI</sequence>
<reference evidence="1 2" key="1">
    <citation type="submission" date="2016-11" db="EMBL/GenBank/DDBJ databases">
        <title>Paenibacillus species isolates.</title>
        <authorList>
            <person name="Beno S.M."/>
        </authorList>
    </citation>
    <scope>NUCLEOTIDE SEQUENCE [LARGE SCALE GENOMIC DNA]</scope>
    <source>
        <strain evidence="1 2">FSL H7-0433</strain>
    </source>
</reference>
<comment type="caution">
    <text evidence="1">The sequence shown here is derived from an EMBL/GenBank/DDBJ whole genome shotgun (WGS) entry which is preliminary data.</text>
</comment>
<evidence type="ECO:0000313" key="2">
    <source>
        <dbReference type="Proteomes" id="UP000187158"/>
    </source>
</evidence>
<name>A0ABX3GCG7_9BACL</name>
<proteinExistence type="predicted"/>
<keyword evidence="2" id="KW-1185">Reference proteome</keyword>
<dbReference type="Gene3D" id="3.30.360.10">
    <property type="entry name" value="Dihydrodipicolinate Reductase, domain 2"/>
    <property type="match status" value="1"/>
</dbReference>
<evidence type="ECO:0000313" key="1">
    <source>
        <dbReference type="EMBL" id="OMC90569.1"/>
    </source>
</evidence>
<organism evidence="1 2">
    <name type="scientific">Paenibacillus odorifer</name>
    <dbReference type="NCBI Taxonomy" id="189426"/>
    <lineage>
        <taxon>Bacteria</taxon>
        <taxon>Bacillati</taxon>
        <taxon>Bacillota</taxon>
        <taxon>Bacilli</taxon>
        <taxon>Bacillales</taxon>
        <taxon>Paenibacillaceae</taxon>
        <taxon>Paenibacillus</taxon>
    </lineage>
</organism>
<gene>
    <name evidence="1" type="ORF">BSO21_34550</name>
</gene>
<feature type="non-terminal residue" evidence="1">
    <location>
        <position position="1"/>
    </location>
</feature>
<evidence type="ECO:0008006" key="3">
    <source>
        <dbReference type="Google" id="ProtNLM"/>
    </source>
</evidence>